<dbReference type="PANTHER" id="PTHR46796">
    <property type="entry name" value="HTH-TYPE TRANSCRIPTIONAL ACTIVATOR RHAS-RELATED"/>
    <property type="match status" value="1"/>
</dbReference>
<dbReference type="Gene3D" id="1.10.10.60">
    <property type="entry name" value="Homeodomain-like"/>
    <property type="match status" value="2"/>
</dbReference>
<dbReference type="PROSITE" id="PS00041">
    <property type="entry name" value="HTH_ARAC_FAMILY_1"/>
    <property type="match status" value="1"/>
</dbReference>
<evidence type="ECO:0000256" key="1">
    <source>
        <dbReference type="ARBA" id="ARBA00023015"/>
    </source>
</evidence>
<keyword evidence="4" id="KW-0804">Transcription</keyword>
<dbReference type="OrthoDB" id="9809338at2"/>
<dbReference type="SUPFAM" id="SSF51215">
    <property type="entry name" value="Regulatory protein AraC"/>
    <property type="match status" value="1"/>
</dbReference>
<evidence type="ECO:0000256" key="2">
    <source>
        <dbReference type="ARBA" id="ARBA00023125"/>
    </source>
</evidence>
<dbReference type="InterPro" id="IPR009057">
    <property type="entry name" value="Homeodomain-like_sf"/>
</dbReference>
<gene>
    <name evidence="6" type="ORF">AYY18_11470</name>
</gene>
<keyword evidence="7" id="KW-1185">Reference proteome</keyword>
<dbReference type="Pfam" id="PF12833">
    <property type="entry name" value="HTH_18"/>
    <property type="match status" value="1"/>
</dbReference>
<sequence length="282" mass="32435">MHDERPDPRETADYFHLDDFYGLGMLSARYHQQKFSRHTHEGFCIGVIEDGVQQFFRTGSNHYAPAGDIILVNSDEIHTGSSALETGWAYRAIYPTPDMLDTLMRDLKTTDQRFVPWFTSAVVHDPGLSAQLRLLFDLLLKPDNRLLKGSLLLSTLAWLITRYNKTNFSRIEITPAGQRLQYIADMMSSTPETDYALDDLAAIANLSPWYFLRQFRQRYGMPPHAWLIQARLRKARQLLIDGGRPADISVQCGFTDQSHFTRHFKRAMGISPGKFIHNRLTR</sequence>
<dbReference type="EMBL" id="LZEY01000060">
    <property type="protein sequence ID" value="OBU02626.1"/>
    <property type="molecule type" value="Genomic_DNA"/>
</dbReference>
<name>A0A1B8H0M4_9GAMM</name>
<reference evidence="7" key="1">
    <citation type="submission" date="2016-06" db="EMBL/GenBank/DDBJ databases">
        <authorList>
            <person name="Butler K."/>
        </authorList>
    </citation>
    <scope>NUCLEOTIDE SEQUENCE [LARGE SCALE GENOMIC DNA]</scope>
    <source>
        <strain evidence="7">GCSL-Mp20</strain>
    </source>
</reference>
<evidence type="ECO:0000259" key="5">
    <source>
        <dbReference type="PROSITE" id="PS01124"/>
    </source>
</evidence>
<dbReference type="PANTHER" id="PTHR46796:SF2">
    <property type="entry name" value="TRANSCRIPTIONAL REGULATORY PROTEIN"/>
    <property type="match status" value="1"/>
</dbReference>
<dbReference type="SUPFAM" id="SSF46689">
    <property type="entry name" value="Homeodomain-like"/>
    <property type="match status" value="2"/>
</dbReference>
<comment type="caution">
    <text evidence="6">The sequence shown here is derived from an EMBL/GenBank/DDBJ whole genome shotgun (WGS) entry which is preliminary data.</text>
</comment>
<accession>A0A1B8H0M4</accession>
<dbReference type="AlphaFoldDB" id="A0A1B8H0M4"/>
<dbReference type="InterPro" id="IPR003313">
    <property type="entry name" value="AraC-bd"/>
</dbReference>
<dbReference type="Pfam" id="PF02311">
    <property type="entry name" value="AraC_binding"/>
    <property type="match status" value="1"/>
</dbReference>
<dbReference type="InterPro" id="IPR018060">
    <property type="entry name" value="HTH_AraC"/>
</dbReference>
<protein>
    <submittedName>
        <fullName evidence="6">AraC family transcriptional regulator</fullName>
    </submittedName>
</protein>
<dbReference type="GO" id="GO:0003700">
    <property type="term" value="F:DNA-binding transcription factor activity"/>
    <property type="evidence" value="ECO:0007669"/>
    <property type="project" value="InterPro"/>
</dbReference>
<dbReference type="Proteomes" id="UP000092377">
    <property type="component" value="Unassembled WGS sequence"/>
</dbReference>
<dbReference type="RefSeq" id="WP_067406154.1">
    <property type="nucleotide sequence ID" value="NZ_LZEY01000060.1"/>
</dbReference>
<dbReference type="InterPro" id="IPR018062">
    <property type="entry name" value="HTH_AraC-typ_CS"/>
</dbReference>
<keyword evidence="1" id="KW-0805">Transcription regulation</keyword>
<dbReference type="PROSITE" id="PS01124">
    <property type="entry name" value="HTH_ARAC_FAMILY_2"/>
    <property type="match status" value="1"/>
</dbReference>
<evidence type="ECO:0000313" key="6">
    <source>
        <dbReference type="EMBL" id="OBU02626.1"/>
    </source>
</evidence>
<organism evidence="6 7">
    <name type="scientific">Morganella psychrotolerans</name>
    <dbReference type="NCBI Taxonomy" id="368603"/>
    <lineage>
        <taxon>Bacteria</taxon>
        <taxon>Pseudomonadati</taxon>
        <taxon>Pseudomonadota</taxon>
        <taxon>Gammaproteobacteria</taxon>
        <taxon>Enterobacterales</taxon>
        <taxon>Morganellaceae</taxon>
        <taxon>Morganella</taxon>
    </lineage>
</organism>
<dbReference type="InterPro" id="IPR037923">
    <property type="entry name" value="HTH-like"/>
</dbReference>
<dbReference type="InterPro" id="IPR050204">
    <property type="entry name" value="AraC_XylS_family_regulators"/>
</dbReference>
<proteinExistence type="predicted"/>
<feature type="domain" description="HTH araC/xylS-type" evidence="5">
    <location>
        <begin position="177"/>
        <end position="278"/>
    </location>
</feature>
<evidence type="ECO:0000256" key="3">
    <source>
        <dbReference type="ARBA" id="ARBA00023159"/>
    </source>
</evidence>
<keyword evidence="3" id="KW-0010">Activator</keyword>
<evidence type="ECO:0000256" key="4">
    <source>
        <dbReference type="ARBA" id="ARBA00023163"/>
    </source>
</evidence>
<dbReference type="GO" id="GO:0043565">
    <property type="term" value="F:sequence-specific DNA binding"/>
    <property type="evidence" value="ECO:0007669"/>
    <property type="project" value="InterPro"/>
</dbReference>
<keyword evidence="2" id="KW-0238">DNA-binding</keyword>
<evidence type="ECO:0000313" key="7">
    <source>
        <dbReference type="Proteomes" id="UP000092377"/>
    </source>
</evidence>
<dbReference type="SMART" id="SM00342">
    <property type="entry name" value="HTH_ARAC"/>
    <property type="match status" value="1"/>
</dbReference>